<dbReference type="GO" id="GO:0016491">
    <property type="term" value="F:oxidoreductase activity"/>
    <property type="evidence" value="ECO:0007669"/>
    <property type="project" value="InterPro"/>
</dbReference>
<evidence type="ECO:0000259" key="3">
    <source>
        <dbReference type="PROSITE" id="PS51384"/>
    </source>
</evidence>
<dbReference type="InterPro" id="IPR017927">
    <property type="entry name" value="FAD-bd_FR_type"/>
</dbReference>
<dbReference type="SUPFAM" id="SSF63380">
    <property type="entry name" value="Riboflavin synthase domain-like"/>
    <property type="match status" value="1"/>
</dbReference>
<feature type="binding site" evidence="2">
    <location>
        <position position="260"/>
    </location>
    <ligand>
        <name>[2Fe-2S] cluster</name>
        <dbReference type="ChEBI" id="CHEBI:190135"/>
    </ligand>
</feature>
<dbReference type="GO" id="GO:0006221">
    <property type="term" value="P:pyrimidine nucleotide biosynthetic process"/>
    <property type="evidence" value="ECO:0007669"/>
    <property type="project" value="InterPro"/>
</dbReference>
<keyword evidence="1" id="KW-0285">Flavoprotein</keyword>
<dbReference type="InterPro" id="IPR017938">
    <property type="entry name" value="Riboflavin_synthase-like_b-brl"/>
</dbReference>
<dbReference type="PROSITE" id="PS51384">
    <property type="entry name" value="FAD_FR"/>
    <property type="match status" value="1"/>
</dbReference>
<dbReference type="PIRSF" id="PIRSF006816">
    <property type="entry name" value="Cyc3_hyd_g"/>
    <property type="match status" value="1"/>
</dbReference>
<sequence>MIYYNRFTEYAWEEIMFKILEKKNLAPNVFLVRVEAPRVAKAAQPGQFVIVIADEHAERVPLTIANFDREVGWVDLVVQASGPSTKKLSAKNKGDNLKDFVGPLGVPSDFTELSDDELKKKKFLFVGGGIGAAPVYPQVRYLSERGVHCDVIIGFKNKEAVIYEENFKELNCDLYVCTDDGSYGFDGMVTKKIEDLIENEGKEYDTCVAIGPMIMMKFVCLTTKKYDLHTIVSLNPIMVDGTGMCGACRVSIDGETKFACVHGPEFDGHKVDFDLAMKRQRQYVNVEKNKGQDTGRDA</sequence>
<protein>
    <submittedName>
        <fullName evidence="4">Oxidoreductase NAD-binding domain protein</fullName>
    </submittedName>
</protein>
<dbReference type="Gene3D" id="2.40.30.10">
    <property type="entry name" value="Translation factors"/>
    <property type="match status" value="1"/>
</dbReference>
<name>A0A134AH69_9FIRM</name>
<evidence type="ECO:0000313" key="5">
    <source>
        <dbReference type="Proteomes" id="UP000070442"/>
    </source>
</evidence>
<feature type="domain" description="FAD-binding FR-type" evidence="3">
    <location>
        <begin position="12"/>
        <end position="110"/>
    </location>
</feature>
<organism evidence="4 5">
    <name type="scientific">Aedoeadaptatus coxii</name>
    <dbReference type="NCBI Taxonomy" id="755172"/>
    <lineage>
        <taxon>Bacteria</taxon>
        <taxon>Bacillati</taxon>
        <taxon>Bacillota</taxon>
        <taxon>Tissierellia</taxon>
        <taxon>Tissierellales</taxon>
        <taxon>Peptoniphilaceae</taxon>
        <taxon>Aedoeadaptatus</taxon>
    </lineage>
</organism>
<dbReference type="GO" id="GO:0046872">
    <property type="term" value="F:metal ion binding"/>
    <property type="evidence" value="ECO:0007669"/>
    <property type="project" value="UniProtKB-KW"/>
</dbReference>
<dbReference type="PATRIC" id="fig|755172.3.peg.710"/>
<keyword evidence="2" id="KW-0479">Metal-binding</keyword>
<comment type="caution">
    <text evidence="4">The sequence shown here is derived from an EMBL/GenBank/DDBJ whole genome shotgun (WGS) entry which is preliminary data.</text>
</comment>
<dbReference type="PANTHER" id="PTHR43513:SF3">
    <property type="entry name" value="DIHYDROOROTATE DEHYDROGENASE B (NAD(+)), ELECTRON TRANSFER SUBUNIT-RELATED"/>
    <property type="match status" value="1"/>
</dbReference>
<dbReference type="Proteomes" id="UP000070442">
    <property type="component" value="Unassembled WGS sequence"/>
</dbReference>
<keyword evidence="2" id="KW-0001">2Fe-2S</keyword>
<dbReference type="InterPro" id="IPR050353">
    <property type="entry name" value="PyrK_electron_transfer"/>
</dbReference>
<dbReference type="STRING" id="755172.HMPREF1863_00740"/>
<keyword evidence="2" id="KW-0408">Iron</keyword>
<evidence type="ECO:0000256" key="2">
    <source>
        <dbReference type="PIRSR" id="PIRSR006816-2"/>
    </source>
</evidence>
<comment type="cofactor">
    <cofactor evidence="1">
        <name>FAD</name>
        <dbReference type="ChEBI" id="CHEBI:57692"/>
    </cofactor>
    <text evidence="1">Binds 1 FAD per subunit.</text>
</comment>
<dbReference type="CDD" id="cd06219">
    <property type="entry name" value="DHOD_e_trans_like1"/>
    <property type="match status" value="1"/>
</dbReference>
<keyword evidence="5" id="KW-1185">Reference proteome</keyword>
<keyword evidence="1" id="KW-0274">FAD</keyword>
<dbReference type="SUPFAM" id="SSF52343">
    <property type="entry name" value="Ferredoxin reductase-like, C-terminal NADP-linked domain"/>
    <property type="match status" value="1"/>
</dbReference>
<dbReference type="InterPro" id="IPR039261">
    <property type="entry name" value="FNR_nucleotide-bd"/>
</dbReference>
<feature type="binding site" evidence="1">
    <location>
        <begin position="77"/>
        <end position="79"/>
    </location>
    <ligand>
        <name>FAD</name>
        <dbReference type="ChEBI" id="CHEBI:57692"/>
    </ligand>
</feature>
<evidence type="ECO:0000313" key="4">
    <source>
        <dbReference type="EMBL" id="KXB67014.1"/>
    </source>
</evidence>
<feature type="binding site" evidence="2">
    <location>
        <position position="248"/>
    </location>
    <ligand>
        <name>[2Fe-2S] cluster</name>
        <dbReference type="ChEBI" id="CHEBI:190135"/>
    </ligand>
</feature>
<gene>
    <name evidence="4" type="ORF">HMPREF1863_00740</name>
</gene>
<feature type="binding site" evidence="2">
    <location>
        <position position="245"/>
    </location>
    <ligand>
        <name>[2Fe-2S] cluster</name>
        <dbReference type="ChEBI" id="CHEBI:190135"/>
    </ligand>
</feature>
<dbReference type="InterPro" id="IPR012165">
    <property type="entry name" value="Cyt_c3_hydrogenase_gsu"/>
</dbReference>
<dbReference type="EMBL" id="LSDG01000023">
    <property type="protein sequence ID" value="KXB67014.1"/>
    <property type="molecule type" value="Genomic_DNA"/>
</dbReference>
<dbReference type="AlphaFoldDB" id="A0A134AH69"/>
<dbReference type="GO" id="GO:0051537">
    <property type="term" value="F:2 iron, 2 sulfur cluster binding"/>
    <property type="evidence" value="ECO:0007669"/>
    <property type="project" value="UniProtKB-KW"/>
</dbReference>
<dbReference type="Pfam" id="PF10418">
    <property type="entry name" value="DHODB_Fe-S_bind"/>
    <property type="match status" value="1"/>
</dbReference>
<keyword evidence="2" id="KW-0411">Iron-sulfur</keyword>
<dbReference type="PANTHER" id="PTHR43513">
    <property type="entry name" value="DIHYDROOROTATE DEHYDROGENASE B (NAD(+)), ELECTRON TRANSFER SUBUNIT"/>
    <property type="match status" value="1"/>
</dbReference>
<evidence type="ECO:0000256" key="1">
    <source>
        <dbReference type="PIRSR" id="PIRSR006816-1"/>
    </source>
</evidence>
<dbReference type="NCBIfam" id="NF004862">
    <property type="entry name" value="PRK06222.1"/>
    <property type="match status" value="1"/>
</dbReference>
<dbReference type="Gene3D" id="3.40.50.80">
    <property type="entry name" value="Nucleotide-binding domain of ferredoxin-NADP reductase (FNR) module"/>
    <property type="match status" value="1"/>
</dbReference>
<comment type="cofactor">
    <cofactor evidence="2">
        <name>[2Fe-2S] cluster</name>
        <dbReference type="ChEBI" id="CHEBI:190135"/>
    </cofactor>
    <text evidence="2">Binds 1 [2Fe-2S] cluster per subunit.</text>
</comment>
<dbReference type="InterPro" id="IPR019480">
    <property type="entry name" value="Dihydroorotate_DH_Fe-S-bd"/>
</dbReference>
<dbReference type="GO" id="GO:0050660">
    <property type="term" value="F:flavin adenine dinucleotide binding"/>
    <property type="evidence" value="ECO:0007669"/>
    <property type="project" value="InterPro"/>
</dbReference>
<dbReference type="InterPro" id="IPR001433">
    <property type="entry name" value="OxRdtase_FAD/NAD-bd"/>
</dbReference>
<dbReference type="Pfam" id="PF00175">
    <property type="entry name" value="NAD_binding_1"/>
    <property type="match status" value="1"/>
</dbReference>
<proteinExistence type="predicted"/>
<reference evidence="5" key="1">
    <citation type="submission" date="2016-01" db="EMBL/GenBank/DDBJ databases">
        <authorList>
            <person name="Mitreva M."/>
            <person name="Pepin K.H."/>
            <person name="Mihindukulasuriya K.A."/>
            <person name="Fulton R."/>
            <person name="Fronick C."/>
            <person name="O'Laughlin M."/>
            <person name="Miner T."/>
            <person name="Herter B."/>
            <person name="Rosa B.A."/>
            <person name="Cordes M."/>
            <person name="Tomlinson C."/>
            <person name="Wollam A."/>
            <person name="Palsikar V.B."/>
            <person name="Mardis E.R."/>
            <person name="Wilson R.K."/>
        </authorList>
    </citation>
    <scope>NUCLEOTIDE SEQUENCE [LARGE SCALE GENOMIC DNA]</scope>
    <source>
        <strain evidence="5">DNF00729</strain>
    </source>
</reference>
<accession>A0A134AH69</accession>